<evidence type="ECO:0000256" key="1">
    <source>
        <dbReference type="SAM" id="SignalP"/>
    </source>
</evidence>
<name>A0A1A8Y0F6_9RHOO</name>
<evidence type="ECO:0008006" key="4">
    <source>
        <dbReference type="Google" id="ProtNLM"/>
    </source>
</evidence>
<dbReference type="InterPro" id="IPR036182">
    <property type="entry name" value="PCuAC_sf"/>
</dbReference>
<dbReference type="AlphaFoldDB" id="A0A1A8Y0F6"/>
<evidence type="ECO:0000313" key="2">
    <source>
        <dbReference type="EMBL" id="SBT09813.1"/>
    </source>
</evidence>
<dbReference type="Pfam" id="PF04314">
    <property type="entry name" value="PCuAC"/>
    <property type="match status" value="1"/>
</dbReference>
<dbReference type="Gene3D" id="2.60.40.1890">
    <property type="entry name" value="PCu(A)C copper chaperone"/>
    <property type="match status" value="1"/>
</dbReference>
<feature type="chain" id="PRO_5008381899" description="Copper chaperone PCu(A)C" evidence="1">
    <location>
        <begin position="26"/>
        <end position="162"/>
    </location>
</feature>
<evidence type="ECO:0000313" key="3">
    <source>
        <dbReference type="Proteomes" id="UP000199600"/>
    </source>
</evidence>
<proteinExistence type="predicted"/>
<dbReference type="SUPFAM" id="SSF110087">
    <property type="entry name" value="DR1885-like metal-binding protein"/>
    <property type="match status" value="1"/>
</dbReference>
<dbReference type="InterPro" id="IPR058248">
    <property type="entry name" value="Lxx211020-like"/>
</dbReference>
<dbReference type="InterPro" id="IPR007410">
    <property type="entry name" value="LpqE-like"/>
</dbReference>
<dbReference type="Proteomes" id="UP000199600">
    <property type="component" value="Unassembled WGS sequence"/>
</dbReference>
<gene>
    <name evidence="2" type="ORF">PROAA_3470008</name>
</gene>
<sequence length="162" mass="17026">MNFSACTTRIAFSLATTLISLSAAAQVSVSNPWVRATVPAQKVTGAFMDLTATQDARLVAVKSPGAGTVEVHEMSTDGGVMKMRAMPGGLELPAGRSVELKPGGYHIMLMDLKAQVKEGDRVPMTLIIEYKDGKRQTLDITAPVKALSAGAAPKGHSNHVAH</sequence>
<accession>A0A1A8Y0F6</accession>
<keyword evidence="3" id="KW-1185">Reference proteome</keyword>
<feature type="signal peptide" evidence="1">
    <location>
        <begin position="1"/>
        <end position="25"/>
    </location>
</feature>
<protein>
    <recommendedName>
        <fullName evidence="4">Copper chaperone PCu(A)C</fullName>
    </recommendedName>
</protein>
<keyword evidence="1" id="KW-0732">Signal</keyword>
<organism evidence="2 3">
    <name type="scientific">Candidatus Propionivibrio aalborgensis</name>
    <dbReference type="NCBI Taxonomy" id="1860101"/>
    <lineage>
        <taxon>Bacteria</taxon>
        <taxon>Pseudomonadati</taxon>
        <taxon>Pseudomonadota</taxon>
        <taxon>Betaproteobacteria</taxon>
        <taxon>Rhodocyclales</taxon>
        <taxon>Rhodocyclaceae</taxon>
        <taxon>Propionivibrio</taxon>
    </lineage>
</organism>
<dbReference type="PANTHER" id="PTHR36302">
    <property type="entry name" value="BLR7088 PROTEIN"/>
    <property type="match status" value="1"/>
</dbReference>
<dbReference type="EMBL" id="FLQY01000276">
    <property type="protein sequence ID" value="SBT09813.1"/>
    <property type="molecule type" value="Genomic_DNA"/>
</dbReference>
<dbReference type="RefSeq" id="WP_186411731.1">
    <property type="nucleotide sequence ID" value="NZ_FLQY01000276.1"/>
</dbReference>
<reference evidence="2 3" key="1">
    <citation type="submission" date="2016-06" db="EMBL/GenBank/DDBJ databases">
        <authorList>
            <person name="Kjaerup R.B."/>
            <person name="Dalgaard T.S."/>
            <person name="Juul-Madsen H.R."/>
        </authorList>
    </citation>
    <scope>NUCLEOTIDE SEQUENCE [LARGE SCALE GENOMIC DNA]</scope>
    <source>
        <strain evidence="2">2</strain>
    </source>
</reference>
<dbReference type="PANTHER" id="PTHR36302:SF1">
    <property type="entry name" value="COPPER CHAPERONE PCU(A)C"/>
    <property type="match status" value="1"/>
</dbReference>